<dbReference type="AlphaFoldDB" id="A0AAE0JD66"/>
<dbReference type="Proteomes" id="UP001278500">
    <property type="component" value="Unassembled WGS sequence"/>
</dbReference>
<dbReference type="GeneID" id="87866860"/>
<feature type="region of interest" description="Disordered" evidence="1">
    <location>
        <begin position="174"/>
        <end position="227"/>
    </location>
</feature>
<proteinExistence type="predicted"/>
<comment type="caution">
    <text evidence="2">The sequence shown here is derived from an EMBL/GenBank/DDBJ whole genome shotgun (WGS) entry which is preliminary data.</text>
</comment>
<feature type="region of interest" description="Disordered" evidence="1">
    <location>
        <begin position="27"/>
        <end position="51"/>
    </location>
</feature>
<reference evidence="2" key="1">
    <citation type="journal article" date="2023" name="Mol. Phylogenet. Evol.">
        <title>Genome-scale phylogeny and comparative genomics of the fungal order Sordariales.</title>
        <authorList>
            <person name="Hensen N."/>
            <person name="Bonometti L."/>
            <person name="Westerberg I."/>
            <person name="Brannstrom I.O."/>
            <person name="Guillou S."/>
            <person name="Cros-Aarteil S."/>
            <person name="Calhoun S."/>
            <person name="Haridas S."/>
            <person name="Kuo A."/>
            <person name="Mondo S."/>
            <person name="Pangilinan J."/>
            <person name="Riley R."/>
            <person name="LaButti K."/>
            <person name="Andreopoulos B."/>
            <person name="Lipzen A."/>
            <person name="Chen C."/>
            <person name="Yan M."/>
            <person name="Daum C."/>
            <person name="Ng V."/>
            <person name="Clum A."/>
            <person name="Steindorff A."/>
            <person name="Ohm R.A."/>
            <person name="Martin F."/>
            <person name="Silar P."/>
            <person name="Natvig D.O."/>
            <person name="Lalanne C."/>
            <person name="Gautier V."/>
            <person name="Ament-Velasquez S.L."/>
            <person name="Kruys A."/>
            <person name="Hutchinson M.I."/>
            <person name="Powell A.J."/>
            <person name="Barry K."/>
            <person name="Miller A.N."/>
            <person name="Grigoriev I.V."/>
            <person name="Debuchy R."/>
            <person name="Gladieux P."/>
            <person name="Hiltunen Thoren M."/>
            <person name="Johannesson H."/>
        </authorList>
    </citation>
    <scope>NUCLEOTIDE SEQUENCE</scope>
    <source>
        <strain evidence="2">CBS 560.94</strain>
    </source>
</reference>
<protein>
    <submittedName>
        <fullName evidence="2">Uncharacterized protein</fullName>
    </submittedName>
</protein>
<evidence type="ECO:0000256" key="1">
    <source>
        <dbReference type="SAM" id="MobiDB-lite"/>
    </source>
</evidence>
<sequence length="227" mass="24962">MSHAFFHYLDGEYDQLWEQIREYGAITPSPPAVQQPVRPSNPTNGRNNSSAHYAREYNPFEDQFGQVLKANSPRYSGAPTPFRTPAVTPAGSPPATRVVIPAATAAVSPAVIPATTPAGPSQQLSRSNTRNIRRRQGLWRLYSSFATVFAETEDSQPRREAWARSLINVREILSIDDTPDPQQNSGEASGSSSQDATSGNSRDGRVTRSLLTPDEEEDELRFPQYGS</sequence>
<gene>
    <name evidence="2" type="ORF">B0H65DRAFT_550069</name>
</gene>
<feature type="compositionally biased region" description="Polar residues" evidence="1">
    <location>
        <begin position="37"/>
        <end position="51"/>
    </location>
</feature>
<name>A0AAE0JD66_9PEZI</name>
<dbReference type="EMBL" id="JAUEPP010000005">
    <property type="protein sequence ID" value="KAK3342886.1"/>
    <property type="molecule type" value="Genomic_DNA"/>
</dbReference>
<feature type="compositionally biased region" description="Polar residues" evidence="1">
    <location>
        <begin position="180"/>
        <end position="201"/>
    </location>
</feature>
<keyword evidence="3" id="KW-1185">Reference proteome</keyword>
<evidence type="ECO:0000313" key="2">
    <source>
        <dbReference type="EMBL" id="KAK3342886.1"/>
    </source>
</evidence>
<organism evidence="2 3">
    <name type="scientific">Neurospora tetraspora</name>
    <dbReference type="NCBI Taxonomy" id="94610"/>
    <lineage>
        <taxon>Eukaryota</taxon>
        <taxon>Fungi</taxon>
        <taxon>Dikarya</taxon>
        <taxon>Ascomycota</taxon>
        <taxon>Pezizomycotina</taxon>
        <taxon>Sordariomycetes</taxon>
        <taxon>Sordariomycetidae</taxon>
        <taxon>Sordariales</taxon>
        <taxon>Sordariaceae</taxon>
        <taxon>Neurospora</taxon>
    </lineage>
</organism>
<reference evidence="2" key="2">
    <citation type="submission" date="2023-06" db="EMBL/GenBank/DDBJ databases">
        <authorList>
            <consortium name="Lawrence Berkeley National Laboratory"/>
            <person name="Haridas S."/>
            <person name="Hensen N."/>
            <person name="Bonometti L."/>
            <person name="Westerberg I."/>
            <person name="Brannstrom I.O."/>
            <person name="Guillou S."/>
            <person name="Cros-Aarteil S."/>
            <person name="Calhoun S."/>
            <person name="Kuo A."/>
            <person name="Mondo S."/>
            <person name="Pangilinan J."/>
            <person name="Riley R."/>
            <person name="Labutti K."/>
            <person name="Andreopoulos B."/>
            <person name="Lipzen A."/>
            <person name="Chen C."/>
            <person name="Yanf M."/>
            <person name="Daum C."/>
            <person name="Ng V."/>
            <person name="Clum A."/>
            <person name="Steindorff A."/>
            <person name="Ohm R."/>
            <person name="Martin F."/>
            <person name="Silar P."/>
            <person name="Natvig D."/>
            <person name="Lalanne C."/>
            <person name="Gautier V."/>
            <person name="Ament-Velasquez S.L."/>
            <person name="Kruys A."/>
            <person name="Hutchinson M.I."/>
            <person name="Powell A.J."/>
            <person name="Barry K."/>
            <person name="Miller A.N."/>
            <person name="Grigoriev I.V."/>
            <person name="Debuchy R."/>
            <person name="Gladieux P."/>
            <person name="Thoren M.H."/>
            <person name="Johannesson H."/>
        </authorList>
    </citation>
    <scope>NUCLEOTIDE SEQUENCE</scope>
    <source>
        <strain evidence="2">CBS 560.94</strain>
    </source>
</reference>
<dbReference type="RefSeq" id="XP_062680679.1">
    <property type="nucleotide sequence ID" value="XM_062829706.1"/>
</dbReference>
<evidence type="ECO:0000313" key="3">
    <source>
        <dbReference type="Proteomes" id="UP001278500"/>
    </source>
</evidence>
<accession>A0AAE0JD66</accession>